<gene>
    <name evidence="3" type="ORF">MetMK1DRAFT_00008360</name>
</gene>
<evidence type="ECO:0000313" key="3">
    <source>
        <dbReference type="EMBL" id="EHP70334.1"/>
    </source>
</evidence>
<evidence type="ECO:0000313" key="4">
    <source>
        <dbReference type="Proteomes" id="UP000003980"/>
    </source>
</evidence>
<feature type="domain" description="AAA" evidence="1">
    <location>
        <begin position="45"/>
        <end position="168"/>
    </location>
</feature>
<dbReference type="Pfam" id="PF13635">
    <property type="entry name" value="DUF4143"/>
    <property type="match status" value="1"/>
</dbReference>
<keyword evidence="4" id="KW-1185">Reference proteome</keyword>
<dbReference type="STRING" id="671065.MetMK1DRAFT_00008360"/>
<dbReference type="RefSeq" id="WP_009070984.1">
    <property type="nucleotide sequence ID" value="NZ_JH597761.1"/>
</dbReference>
<dbReference type="Pfam" id="PF13173">
    <property type="entry name" value="AAA_14"/>
    <property type="match status" value="1"/>
</dbReference>
<accession>H2C263</accession>
<proteinExistence type="predicted"/>
<reference evidence="3 4" key="1">
    <citation type="submission" date="2012-01" db="EMBL/GenBank/DDBJ databases">
        <title>Improved High-Quality Draft sequence of Metallosphaera yellowstonensis MK1.</title>
        <authorList>
            <consortium name="US DOE Joint Genome Institute"/>
            <person name="Lucas S."/>
            <person name="Han J."/>
            <person name="Cheng J.-F."/>
            <person name="Goodwin L."/>
            <person name="Pitluck S."/>
            <person name="Peters L."/>
            <person name="Teshima H."/>
            <person name="Detter J.C."/>
            <person name="Han C."/>
            <person name="Tapia R."/>
            <person name="Land M."/>
            <person name="Hauser L."/>
            <person name="Kyrpides N."/>
            <person name="Kozubal M."/>
            <person name="Macur R.E."/>
            <person name="Jay Z."/>
            <person name="Inskeep W."/>
            <person name="Woyke T."/>
        </authorList>
    </citation>
    <scope>NUCLEOTIDE SEQUENCE [LARGE SCALE GENOMIC DNA]</scope>
    <source>
        <strain evidence="3 4">MK1</strain>
    </source>
</reference>
<dbReference type="AlphaFoldDB" id="H2C263"/>
<dbReference type="Proteomes" id="UP000003980">
    <property type="component" value="Unassembled WGS sequence"/>
</dbReference>
<evidence type="ECO:0000259" key="2">
    <source>
        <dbReference type="Pfam" id="PF13635"/>
    </source>
</evidence>
<dbReference type="InterPro" id="IPR025420">
    <property type="entry name" value="DUF4143"/>
</dbReference>
<dbReference type="HOGENOM" id="CLU_041527_2_0_2"/>
<dbReference type="EMBL" id="JH597761">
    <property type="protein sequence ID" value="EHP70334.1"/>
    <property type="molecule type" value="Genomic_DNA"/>
</dbReference>
<feature type="domain" description="DUF4143" evidence="2">
    <location>
        <begin position="246"/>
        <end position="385"/>
    </location>
</feature>
<name>H2C263_9CREN</name>
<dbReference type="PANTHER" id="PTHR33295:SF18">
    <property type="entry name" value="AAA+ ATPASE DOMAIN-CONTAINING PROTEIN"/>
    <property type="match status" value="1"/>
</dbReference>
<evidence type="ECO:0000259" key="1">
    <source>
        <dbReference type="Pfam" id="PF13173"/>
    </source>
</evidence>
<dbReference type="InterPro" id="IPR027417">
    <property type="entry name" value="P-loop_NTPase"/>
</dbReference>
<organism evidence="3 4">
    <name type="scientific">Metallosphaera yellowstonensis MK1</name>
    <dbReference type="NCBI Taxonomy" id="671065"/>
    <lineage>
        <taxon>Archaea</taxon>
        <taxon>Thermoproteota</taxon>
        <taxon>Thermoprotei</taxon>
        <taxon>Sulfolobales</taxon>
        <taxon>Sulfolobaceae</taxon>
        <taxon>Metallosphaera</taxon>
    </lineage>
</organism>
<dbReference type="eggNOG" id="arCOG03167">
    <property type="taxonomic scope" value="Archaea"/>
</dbReference>
<protein>
    <submittedName>
        <fullName evidence="3">Putative ATPase (AAA+ superfamily)</fullName>
    </submittedName>
</protein>
<sequence length="434" mass="49783">MSLISQMNFQNPWWADKGKIYEDEHIRKVLSSKPRFLIRYPEGNLLVLGPRQVGKTSLMKTAIMRLLESGVEPAKILFFSCDSLKDKGDLVSLLSDYRSLVNSEGGFIFLDEITFVREWNVGLLHLFNSGYLRDSTIYVSGSSSVSLMKETLPGRPLSKVVLYPLNFRVIFNVFFRELNLHKVPLSDIKGFYNTSTKLLPHLPQLNRALMEYVKRGGFFTTNYVDGDPLNVLYEVYKDAVLSDLARLGRNERTFKEIMAKIVESYGSRISENTIAKRTSVGSHNTVSSYLDLAEKLFVLRTFWKVENGRVNTRSFKKVYFVDPFIYRVMRRYSTGEGISEEDVPHVVEGIVGEHLAREYSTGYTFFKGGREVDFVIDDVGVEVKFGGGEFRDLRMDKGYVLTLDEMRIEGNKAIMPISMFLYMISSNRVLYPWS</sequence>
<dbReference type="Gene3D" id="3.40.50.300">
    <property type="entry name" value="P-loop containing nucleotide triphosphate hydrolases"/>
    <property type="match status" value="1"/>
</dbReference>
<dbReference type="InterPro" id="IPR041682">
    <property type="entry name" value="AAA_14"/>
</dbReference>
<dbReference type="PANTHER" id="PTHR33295">
    <property type="entry name" value="ATPASE"/>
    <property type="match status" value="1"/>
</dbReference>
<dbReference type="SUPFAM" id="SSF52540">
    <property type="entry name" value="P-loop containing nucleoside triphosphate hydrolases"/>
    <property type="match status" value="1"/>
</dbReference>